<reference evidence="2" key="1">
    <citation type="submission" date="2015-11" db="EMBL/GenBank/DDBJ databases">
        <authorList>
            <person name="Kim K.M."/>
        </authorList>
    </citation>
    <scope>NUCLEOTIDE SEQUENCE [LARGE SCALE GENOMIC DNA]</scope>
    <source>
        <strain evidence="2">KCTC 12086</strain>
    </source>
</reference>
<dbReference type="KEGG" id="pphe:PP2015_3905"/>
<dbReference type="PATRIC" id="fig|161398.10.peg.3997"/>
<dbReference type="PROSITE" id="PS51257">
    <property type="entry name" value="PROKAR_LIPOPROTEIN"/>
    <property type="match status" value="1"/>
</dbReference>
<proteinExistence type="predicted"/>
<dbReference type="Proteomes" id="UP000061457">
    <property type="component" value="Chromosome II"/>
</dbReference>
<evidence type="ECO:0008006" key="3">
    <source>
        <dbReference type="Google" id="ProtNLM"/>
    </source>
</evidence>
<name>A0A0S2K7S8_9GAMM</name>
<protein>
    <recommendedName>
        <fullName evidence="3">DUF5034 domain-containing protein</fullName>
    </recommendedName>
</protein>
<dbReference type="EMBL" id="CP013188">
    <property type="protein sequence ID" value="ALO44374.1"/>
    <property type="molecule type" value="Genomic_DNA"/>
</dbReference>
<dbReference type="InterPro" id="IPR032215">
    <property type="entry name" value="DUF5034"/>
</dbReference>
<dbReference type="RefSeq" id="WP_058032232.1">
    <property type="nucleotide sequence ID" value="NZ_CP013188.1"/>
</dbReference>
<evidence type="ECO:0000313" key="1">
    <source>
        <dbReference type="EMBL" id="ALO44374.1"/>
    </source>
</evidence>
<keyword evidence="2" id="KW-1185">Reference proteome</keyword>
<gene>
    <name evidence="1" type="ORF">PP2015_3905</name>
</gene>
<accession>A0A0S2K7S8</accession>
<dbReference type="OrthoDB" id="5332150at2"/>
<organism evidence="1 2">
    <name type="scientific">Pseudoalteromonas phenolica</name>
    <dbReference type="NCBI Taxonomy" id="161398"/>
    <lineage>
        <taxon>Bacteria</taxon>
        <taxon>Pseudomonadati</taxon>
        <taxon>Pseudomonadota</taxon>
        <taxon>Gammaproteobacteria</taxon>
        <taxon>Alteromonadales</taxon>
        <taxon>Pseudoalteromonadaceae</taxon>
        <taxon>Pseudoalteromonas</taxon>
    </lineage>
</organism>
<evidence type="ECO:0000313" key="2">
    <source>
        <dbReference type="Proteomes" id="UP000061457"/>
    </source>
</evidence>
<dbReference type="AlphaFoldDB" id="A0A0S2K7S8"/>
<sequence length="217" mass="24498">MKRSTIFTSAFLALLIVGCSNDEEPDNPCGSFSNPEYVINDYTLSVFNSDLRGEHVSGDVYESVDAIDFKNFIIKLEIEKNSLAKRFDSVFDFSLMGKAYACSPVLPFTEQRISSIKITSSAAFNDDLPAGSSLNDVFDVVYLDYVPTPYYSEKNGDVDYFSVAEFIAQPDNMPAEITQLALNTEPKYKQNHIFYIEINFHSGEQFLLESREISFNQ</sequence>
<dbReference type="STRING" id="161398.PP2015_3905"/>
<dbReference type="Pfam" id="PF16437">
    <property type="entry name" value="DUF5034"/>
    <property type="match status" value="1"/>
</dbReference>